<dbReference type="PROSITE" id="PS51257">
    <property type="entry name" value="PROKAR_LIPOPROTEIN"/>
    <property type="match status" value="1"/>
</dbReference>
<comment type="caution">
    <text evidence="2">The sequence shown here is derived from an EMBL/GenBank/DDBJ whole genome shotgun (WGS) entry which is preliminary data.</text>
</comment>
<accession>A0ABS6NPR5</accession>
<dbReference type="InterPro" id="IPR005590">
    <property type="entry name" value="DUF333"/>
</dbReference>
<feature type="signal peptide" evidence="1">
    <location>
        <begin position="1"/>
        <end position="25"/>
    </location>
</feature>
<dbReference type="Pfam" id="PF03891">
    <property type="entry name" value="DUF333"/>
    <property type="match status" value="1"/>
</dbReference>
<evidence type="ECO:0000313" key="3">
    <source>
        <dbReference type="Proteomes" id="UP000722165"/>
    </source>
</evidence>
<gene>
    <name evidence="2" type="ORF">KU392_10215</name>
</gene>
<evidence type="ECO:0000256" key="1">
    <source>
        <dbReference type="SAM" id="SignalP"/>
    </source>
</evidence>
<evidence type="ECO:0000313" key="2">
    <source>
        <dbReference type="EMBL" id="MBV4397621.1"/>
    </source>
</evidence>
<dbReference type="EMBL" id="JAHSPR010000007">
    <property type="protein sequence ID" value="MBV4397621.1"/>
    <property type="molecule type" value="Genomic_DNA"/>
</dbReference>
<keyword evidence="3" id="KW-1185">Reference proteome</keyword>
<keyword evidence="1" id="KW-0732">Signal</keyword>
<protein>
    <submittedName>
        <fullName evidence="2">DUF333 domain-containing protein</fullName>
    </submittedName>
</protein>
<organism evidence="2 3">
    <name type="scientific">Advenella alkanexedens</name>
    <dbReference type="NCBI Taxonomy" id="1481665"/>
    <lineage>
        <taxon>Bacteria</taxon>
        <taxon>Pseudomonadati</taxon>
        <taxon>Pseudomonadota</taxon>
        <taxon>Betaproteobacteria</taxon>
        <taxon>Burkholderiales</taxon>
        <taxon>Alcaligenaceae</taxon>
    </lineage>
</organism>
<sequence>MKITRYLVLGVLTLSACASSLPVEMANPASMLCQQKGGKVIIKQGTNAQYGICQFPDGTEVDEWEFYRQHYQVTKTP</sequence>
<dbReference type="PANTHER" id="PTHR38008:SF2">
    <property type="entry name" value="HEMOLYSIN"/>
    <property type="match status" value="1"/>
</dbReference>
<feature type="chain" id="PRO_5045206565" evidence="1">
    <location>
        <begin position="26"/>
        <end position="77"/>
    </location>
</feature>
<dbReference type="PANTHER" id="PTHR38008">
    <property type="entry name" value="HEMOLYSIN-RELATED"/>
    <property type="match status" value="1"/>
</dbReference>
<proteinExistence type="predicted"/>
<reference evidence="2 3" key="1">
    <citation type="submission" date="2021-06" db="EMBL/GenBank/DDBJ databases">
        <authorList>
            <person name="Lu T."/>
            <person name="Wang Q."/>
            <person name="Han X."/>
        </authorList>
    </citation>
    <scope>NUCLEOTIDE SEQUENCE [LARGE SCALE GENOMIC DNA]</scope>
    <source>
        <strain evidence="2 3">LAM0050</strain>
    </source>
</reference>
<name>A0ABS6NPR5_9BURK</name>
<dbReference type="Proteomes" id="UP000722165">
    <property type="component" value="Unassembled WGS sequence"/>
</dbReference>
<dbReference type="RefSeq" id="WP_217735218.1">
    <property type="nucleotide sequence ID" value="NZ_JAHSPR010000007.1"/>
</dbReference>